<keyword evidence="5" id="KW-1185">Reference proteome</keyword>
<feature type="region of interest" description="Disordered" evidence="1">
    <location>
        <begin position="618"/>
        <end position="647"/>
    </location>
</feature>
<dbReference type="PANTHER" id="PTHR43061:SF1">
    <property type="entry name" value="GTP DIPHOSPHOKINASE RSH1, CHLOROPLASTIC-RELATED"/>
    <property type="match status" value="1"/>
</dbReference>
<dbReference type="InterPro" id="IPR004095">
    <property type="entry name" value="TGS"/>
</dbReference>
<dbReference type="InterPro" id="IPR007685">
    <property type="entry name" value="RelA_SpoT"/>
</dbReference>
<feature type="compositionally biased region" description="Low complexity" evidence="1">
    <location>
        <begin position="277"/>
        <end position="287"/>
    </location>
</feature>
<dbReference type="Pfam" id="PF02824">
    <property type="entry name" value="TGS"/>
    <property type="match status" value="1"/>
</dbReference>
<gene>
    <name evidence="4" type="ORF">PPROV_000512300</name>
</gene>
<comment type="caution">
    <text evidence="4">The sequence shown here is derived from an EMBL/GenBank/DDBJ whole genome shotgun (WGS) entry which is preliminary data.</text>
</comment>
<dbReference type="EMBL" id="BNJQ01000012">
    <property type="protein sequence ID" value="GHP06378.1"/>
    <property type="molecule type" value="Genomic_DNA"/>
</dbReference>
<feature type="domain" description="HD/PDEase" evidence="2">
    <location>
        <begin position="205"/>
        <end position="384"/>
    </location>
</feature>
<dbReference type="PANTHER" id="PTHR43061">
    <property type="entry name" value="GTP DIPHOSPHOKINASE RSH1, CHLOROPLASTIC-RELATED"/>
    <property type="match status" value="1"/>
</dbReference>
<feature type="compositionally biased region" description="Basic and acidic residues" evidence="1">
    <location>
        <begin position="115"/>
        <end position="138"/>
    </location>
</feature>
<evidence type="ECO:0000259" key="2">
    <source>
        <dbReference type="SMART" id="SM00471"/>
    </source>
</evidence>
<feature type="domain" description="RelA/SpoT" evidence="3">
    <location>
        <begin position="683"/>
        <end position="775"/>
    </location>
</feature>
<protein>
    <recommendedName>
        <fullName evidence="6">GTP diphosphokinase</fullName>
    </recommendedName>
</protein>
<feature type="region of interest" description="Disordered" evidence="1">
    <location>
        <begin position="109"/>
        <end position="165"/>
    </location>
</feature>
<feature type="compositionally biased region" description="Polar residues" evidence="1">
    <location>
        <begin position="150"/>
        <end position="159"/>
    </location>
</feature>
<evidence type="ECO:0000256" key="1">
    <source>
        <dbReference type="SAM" id="MobiDB-lite"/>
    </source>
</evidence>
<dbReference type="SUPFAM" id="SSF81301">
    <property type="entry name" value="Nucleotidyltransferase"/>
    <property type="match status" value="1"/>
</dbReference>
<dbReference type="InterPro" id="IPR003607">
    <property type="entry name" value="HD/PDEase_dom"/>
</dbReference>
<dbReference type="Proteomes" id="UP000660262">
    <property type="component" value="Unassembled WGS sequence"/>
</dbReference>
<feature type="compositionally biased region" description="Basic and acidic residues" evidence="1">
    <location>
        <begin position="638"/>
        <end position="647"/>
    </location>
</feature>
<sequence>MDEDSFDMSQVQAALFEEALDMSFEDLPDLVSDASDDDDFVVRPPRDDVRTPRNQEALHVTWCGPCEPRRLAIGRLSKAPGVLRELLWRRSSRGCWLVFLARRCVRAPPPALPPTEERRRRAPDDSGRRRRAPDDSARTPRQRRQRCEASATSNESIPTEPTPHSLWHETLLPAVSYLTSKGERERVRDALAVAFHAHDGQRRKSGEPFIIHPVEVCVILAQLRADTDTLCAALLHDTVEDTEMVTFESIERQFGPVVASIVEGETKLSKRTGDDVATTATSEAEASAADDDASSSSSSTSTATATATATPPAQESEPPKDPKMNGTKKNGSERPPSSTGMADDVAAQDLREMFSAMTGEVRVILVKLADRLHNMRTLEHMKPEKQLKIARETLDVYAPLARMLGLHCVKAELEDLAFRYAMPEQFRMVSERLEQLQSEQSGPASESMMRLAGMLRSDEYMKAFREFAIDLHLIARTPYTVYQALVEARAKAKSGEIIFPSSMSEDTMGAGGAPPPSISTMASELRSRNAGSTGTGNNGGIKGNIAARLAESTTNLRTGSYDPIVPPQYLAPSLRTLSDEELAAALENEIATLKIRIVLGSRDPLALALSDFAAAEGNNGEKRDDVYEDDDAADDGDGTTKAKQDDMERRTRIDTTLRDTYLDTLAREYDRSSWEDMWSSSGKKWMGNELMRPDVIHPLCYHILYVTHSVYAPLPGRLKDFIATPRSNGYQALHTTVLPIGSSALFPLEIQICSEEMDMFAQLGIMRFNNYYNKPKVGAEYLAALAEGGSASEPQSRWLANLYRLFQRCQREIDTSPTAREFVDTLTTDLLARSVFVYDARDGSLVHLPRGATCADFAYSVDSHALGDWMVGCKVNGVTVEGTAQLENGDMIQVVTYRPRTTNEQTAELPPVSPRLLEQRRLWLAGCQTQSARTGLLAFFERHGGLPKEDGENAAAVEQPAGPSQFVPSAESLELVIRSSLVANPENPTCRLVVRCIDKDGLLADVARVIAERSFSVVKYSGGPLAVPSGESAPPLDAPRWFEMSYDIALPRCNPTDAAGVRDAVERVSNLAEALDAYEFVAWFSFQ</sequence>
<accession>A0A830HHP6</accession>
<evidence type="ECO:0000313" key="5">
    <source>
        <dbReference type="Proteomes" id="UP000660262"/>
    </source>
</evidence>
<dbReference type="Gene3D" id="1.10.3210.10">
    <property type="entry name" value="Hypothetical protein af1432"/>
    <property type="match status" value="1"/>
</dbReference>
<dbReference type="InterPro" id="IPR012676">
    <property type="entry name" value="TGS-like"/>
</dbReference>
<dbReference type="Pfam" id="PF13328">
    <property type="entry name" value="HD_4"/>
    <property type="match status" value="2"/>
</dbReference>
<reference evidence="4" key="1">
    <citation type="submission" date="2020-10" db="EMBL/GenBank/DDBJ databases">
        <title>Unveiling of a novel bifunctional photoreceptor, Dualchrome1, isolated from a cosmopolitan green alga.</title>
        <authorList>
            <person name="Suzuki S."/>
            <person name="Kawachi M."/>
        </authorList>
    </citation>
    <scope>NUCLEOTIDE SEQUENCE</scope>
    <source>
        <strain evidence="4">NIES 2893</strain>
    </source>
</reference>
<dbReference type="AlphaFoldDB" id="A0A830HHP6"/>
<feature type="compositionally biased region" description="Low complexity" evidence="1">
    <location>
        <begin position="294"/>
        <end position="310"/>
    </location>
</feature>
<dbReference type="CDD" id="cd05399">
    <property type="entry name" value="NT_Rel-Spo_like"/>
    <property type="match status" value="1"/>
</dbReference>
<organism evidence="4 5">
    <name type="scientific">Pycnococcus provasolii</name>
    <dbReference type="NCBI Taxonomy" id="41880"/>
    <lineage>
        <taxon>Eukaryota</taxon>
        <taxon>Viridiplantae</taxon>
        <taxon>Chlorophyta</taxon>
        <taxon>Pseudoscourfieldiophyceae</taxon>
        <taxon>Pseudoscourfieldiales</taxon>
        <taxon>Pycnococcaceae</taxon>
        <taxon>Pycnococcus</taxon>
    </lineage>
</organism>
<dbReference type="OrthoDB" id="430679at2759"/>
<dbReference type="SUPFAM" id="SSF109604">
    <property type="entry name" value="HD-domain/PDEase-like"/>
    <property type="match status" value="2"/>
</dbReference>
<evidence type="ECO:0000259" key="3">
    <source>
        <dbReference type="SMART" id="SM00954"/>
    </source>
</evidence>
<name>A0A830HHP6_9CHLO</name>
<dbReference type="Gene3D" id="3.10.20.30">
    <property type="match status" value="1"/>
</dbReference>
<dbReference type="SMART" id="SM00954">
    <property type="entry name" value="RelA_SpoT"/>
    <property type="match status" value="1"/>
</dbReference>
<feature type="compositionally biased region" description="Acidic residues" evidence="1">
    <location>
        <begin position="626"/>
        <end position="637"/>
    </location>
</feature>
<evidence type="ECO:0000313" key="4">
    <source>
        <dbReference type="EMBL" id="GHP06378.1"/>
    </source>
</evidence>
<dbReference type="InterPro" id="IPR012675">
    <property type="entry name" value="Beta-grasp_dom_sf"/>
</dbReference>
<dbReference type="Pfam" id="PF04607">
    <property type="entry name" value="RelA_SpoT"/>
    <property type="match status" value="1"/>
</dbReference>
<dbReference type="InterPro" id="IPR043519">
    <property type="entry name" value="NT_sf"/>
</dbReference>
<proteinExistence type="predicted"/>
<feature type="region of interest" description="Disordered" evidence="1">
    <location>
        <begin position="267"/>
        <end position="342"/>
    </location>
</feature>
<dbReference type="Gene3D" id="3.30.460.10">
    <property type="entry name" value="Beta Polymerase, domain 2"/>
    <property type="match status" value="1"/>
</dbReference>
<dbReference type="GO" id="GO:0015969">
    <property type="term" value="P:guanosine tetraphosphate metabolic process"/>
    <property type="evidence" value="ECO:0007669"/>
    <property type="project" value="InterPro"/>
</dbReference>
<evidence type="ECO:0008006" key="6">
    <source>
        <dbReference type="Google" id="ProtNLM"/>
    </source>
</evidence>
<dbReference type="SMART" id="SM00471">
    <property type="entry name" value="HDc"/>
    <property type="match status" value="1"/>
</dbReference>
<dbReference type="SUPFAM" id="SSF81271">
    <property type="entry name" value="TGS-like"/>
    <property type="match status" value="1"/>
</dbReference>